<evidence type="ECO:0000259" key="6">
    <source>
        <dbReference type="PROSITE" id="PS50843"/>
    </source>
</evidence>
<sequence>MFTSHFSSPLTFLTLTAILVLQTNYCVCTNPNSVNASLGGGFSSAVATWYGSPEGPGSTGGACGFGVDVQNPPYNSLVSAGSNGIYLNGKGCGACYQVKCTENSACSGFPVTVTITDQCPGCPEAFHFDLSGKAFGYLAKQGQADQLRAAGQINVQYQRVACNYNTGILFKIDAGSNANYMAFAIEFVSGDGDIGAVQLLPSNTGAINMQQSWGATWKADLPNGTNGPYTVKVTTIESRRTITATNVIPANWSPGKYYHSGAN</sequence>
<keyword evidence="8" id="KW-1185">Reference proteome</keyword>
<dbReference type="Gene3D" id="2.40.40.10">
    <property type="entry name" value="RlpA-like domain"/>
    <property type="match status" value="1"/>
</dbReference>
<dbReference type="PhylomeDB" id="A0A022QYQ2"/>
<evidence type="ECO:0000256" key="1">
    <source>
        <dbReference type="ARBA" id="ARBA00004613"/>
    </source>
</evidence>
<feature type="domain" description="Expansin-like EG45" evidence="5">
    <location>
        <begin position="60"/>
        <end position="167"/>
    </location>
</feature>
<protein>
    <recommendedName>
        <fullName evidence="9">Expansin-like EG45 domain-containing protein</fullName>
    </recommendedName>
</protein>
<proteinExistence type="inferred from homology"/>
<dbReference type="InterPro" id="IPR036908">
    <property type="entry name" value="RlpA-like_sf"/>
</dbReference>
<dbReference type="PROSITE" id="PS50842">
    <property type="entry name" value="EXPANSIN_EG45"/>
    <property type="match status" value="1"/>
</dbReference>
<organism evidence="7 8">
    <name type="scientific">Erythranthe guttata</name>
    <name type="common">Yellow monkey flower</name>
    <name type="synonym">Mimulus guttatus</name>
    <dbReference type="NCBI Taxonomy" id="4155"/>
    <lineage>
        <taxon>Eukaryota</taxon>
        <taxon>Viridiplantae</taxon>
        <taxon>Streptophyta</taxon>
        <taxon>Embryophyta</taxon>
        <taxon>Tracheophyta</taxon>
        <taxon>Spermatophyta</taxon>
        <taxon>Magnoliopsida</taxon>
        <taxon>eudicotyledons</taxon>
        <taxon>Gunneridae</taxon>
        <taxon>Pentapetalae</taxon>
        <taxon>asterids</taxon>
        <taxon>lamiids</taxon>
        <taxon>Lamiales</taxon>
        <taxon>Phrymaceae</taxon>
        <taxon>Erythranthe</taxon>
    </lineage>
</organism>
<evidence type="ECO:0000259" key="5">
    <source>
        <dbReference type="PROSITE" id="PS50842"/>
    </source>
</evidence>
<evidence type="ECO:0008006" key="9">
    <source>
        <dbReference type="Google" id="ProtNLM"/>
    </source>
</evidence>
<dbReference type="SUPFAM" id="SSF50685">
    <property type="entry name" value="Barwin-like endoglucanases"/>
    <property type="match status" value="1"/>
</dbReference>
<comment type="subcellular location">
    <subcellularLocation>
        <location evidence="1">Secreted</location>
    </subcellularLocation>
</comment>
<dbReference type="InterPro" id="IPR005795">
    <property type="entry name" value="LolPI"/>
</dbReference>
<dbReference type="SMART" id="SM00837">
    <property type="entry name" value="DPBB_1"/>
    <property type="match status" value="1"/>
</dbReference>
<keyword evidence="2" id="KW-0964">Secreted</keyword>
<dbReference type="eggNOG" id="ENOG502RRKP">
    <property type="taxonomic scope" value="Eukaryota"/>
</dbReference>
<dbReference type="SUPFAM" id="SSF49590">
    <property type="entry name" value="PHL pollen allergen"/>
    <property type="match status" value="1"/>
</dbReference>
<dbReference type="PRINTS" id="PR01225">
    <property type="entry name" value="EXPANSNFAMLY"/>
</dbReference>
<dbReference type="Pfam" id="PF01357">
    <property type="entry name" value="Expansin_C"/>
    <property type="match status" value="1"/>
</dbReference>
<evidence type="ECO:0000256" key="3">
    <source>
        <dbReference type="RuleBase" id="RU003460"/>
    </source>
</evidence>
<dbReference type="OMA" id="IANCHRV"/>
<dbReference type="OrthoDB" id="406505at2759"/>
<dbReference type="GO" id="GO:0005576">
    <property type="term" value="C:extracellular region"/>
    <property type="evidence" value="ECO:0007669"/>
    <property type="project" value="UniProtKB-SubCell"/>
</dbReference>
<dbReference type="PANTHER" id="PTHR31692">
    <property type="entry name" value="EXPANSIN-B3"/>
    <property type="match status" value="1"/>
</dbReference>
<keyword evidence="4" id="KW-0732">Signal</keyword>
<dbReference type="Gene3D" id="2.60.40.760">
    <property type="entry name" value="Expansin, cellulose-binding-like domain"/>
    <property type="match status" value="1"/>
</dbReference>
<dbReference type="PROSITE" id="PS50843">
    <property type="entry name" value="EXPANSIN_CBD"/>
    <property type="match status" value="1"/>
</dbReference>
<reference evidence="7 8" key="1">
    <citation type="journal article" date="2013" name="Proc. Natl. Acad. Sci. U.S.A.">
        <title>Fine-scale variation in meiotic recombination in Mimulus inferred from population shotgun sequencing.</title>
        <authorList>
            <person name="Hellsten U."/>
            <person name="Wright K.M."/>
            <person name="Jenkins J."/>
            <person name="Shu S."/>
            <person name="Yuan Y."/>
            <person name="Wessler S.R."/>
            <person name="Schmutz J."/>
            <person name="Willis J.H."/>
            <person name="Rokhsar D.S."/>
        </authorList>
    </citation>
    <scope>NUCLEOTIDE SEQUENCE [LARGE SCALE GENOMIC DNA]</scope>
    <source>
        <strain evidence="8">cv. DUN x IM62</strain>
    </source>
</reference>
<dbReference type="Pfam" id="PF03330">
    <property type="entry name" value="DPBB_1"/>
    <property type="match status" value="1"/>
</dbReference>
<dbReference type="AlphaFoldDB" id="A0A022QYQ2"/>
<evidence type="ECO:0000256" key="2">
    <source>
        <dbReference type="ARBA" id="ARBA00022525"/>
    </source>
</evidence>
<name>A0A022QYQ2_ERYGU</name>
<dbReference type="STRING" id="4155.A0A022QYQ2"/>
<gene>
    <name evidence="7" type="ORF">MIMGU_mgv1a020729mg</name>
</gene>
<comment type="similarity">
    <text evidence="3">Belongs to the expansin family.</text>
</comment>
<evidence type="ECO:0000313" key="7">
    <source>
        <dbReference type="EMBL" id="EYU32438.1"/>
    </source>
</evidence>
<evidence type="ECO:0000256" key="4">
    <source>
        <dbReference type="SAM" id="SignalP"/>
    </source>
</evidence>
<evidence type="ECO:0000313" key="8">
    <source>
        <dbReference type="Proteomes" id="UP000030748"/>
    </source>
</evidence>
<dbReference type="InterPro" id="IPR009009">
    <property type="entry name" value="RlpA-like_DPBB"/>
</dbReference>
<dbReference type="Proteomes" id="UP000030748">
    <property type="component" value="Unassembled WGS sequence"/>
</dbReference>
<dbReference type="KEGG" id="egt:105963486"/>
<dbReference type="PRINTS" id="PR00829">
    <property type="entry name" value="LOLP1ALLERGN"/>
</dbReference>
<feature type="signal peptide" evidence="4">
    <location>
        <begin position="1"/>
        <end position="28"/>
    </location>
</feature>
<dbReference type="EMBL" id="KI630839">
    <property type="protein sequence ID" value="EYU32438.1"/>
    <property type="molecule type" value="Genomic_DNA"/>
</dbReference>
<dbReference type="InterPro" id="IPR007117">
    <property type="entry name" value="Expansin_CBD"/>
</dbReference>
<feature type="domain" description="Expansin-like CBD" evidence="6">
    <location>
        <begin position="179"/>
        <end position="260"/>
    </location>
</feature>
<dbReference type="PANTHER" id="PTHR31692:SF56">
    <property type="entry name" value="EXPANSIN-B2-RELATED"/>
    <property type="match status" value="1"/>
</dbReference>
<dbReference type="InterPro" id="IPR036749">
    <property type="entry name" value="Expansin_CBD_sf"/>
</dbReference>
<dbReference type="InterPro" id="IPR007112">
    <property type="entry name" value="Expansin/allergen_DPBB_dom"/>
</dbReference>
<dbReference type="CDD" id="cd22275">
    <property type="entry name" value="DPBB_EXPB_N"/>
    <property type="match status" value="1"/>
</dbReference>
<accession>A0A022QYQ2</accession>
<feature type="chain" id="PRO_5001507635" description="Expansin-like EG45 domain-containing protein" evidence="4">
    <location>
        <begin position="29"/>
        <end position="263"/>
    </location>
</feature>
<dbReference type="InterPro" id="IPR007118">
    <property type="entry name" value="Expan_Lol_pI"/>
</dbReference>
<dbReference type="GO" id="GO:0009653">
    <property type="term" value="P:anatomical structure morphogenesis"/>
    <property type="evidence" value="ECO:0007669"/>
    <property type="project" value="UniProtKB-ARBA"/>
</dbReference>